<comment type="caution">
    <text evidence="2">The sequence shown here is derived from an EMBL/GenBank/DDBJ whole genome shotgun (WGS) entry which is preliminary data.</text>
</comment>
<proteinExistence type="predicted"/>
<protein>
    <submittedName>
        <fullName evidence="2">Uncharacterized protein</fullName>
    </submittedName>
</protein>
<evidence type="ECO:0000313" key="3">
    <source>
        <dbReference type="Proteomes" id="UP000837801"/>
    </source>
</evidence>
<dbReference type="Proteomes" id="UP000837801">
    <property type="component" value="Unassembled WGS sequence"/>
</dbReference>
<reference evidence="2" key="1">
    <citation type="submission" date="2022-03" db="EMBL/GenBank/DDBJ databases">
        <authorList>
            <person name="Legras J.-L."/>
            <person name="Devillers H."/>
            <person name="Grondin C."/>
        </authorList>
    </citation>
    <scope>NUCLEOTIDE SEQUENCE</scope>
    <source>
        <strain evidence="2">CLIB 1423</strain>
    </source>
</reference>
<sequence length="1023" mass="118007">MSEGNTPSEDRLEPYISADLPEYIVKNLTPLKKKEKRLRRNSDESNKQLERKRGFLESKRSKLQERSNLILQKVREVELRRQLFSRSLRNNLNRNLELASERRKAAIEARKTNARRYSALFGYENSNFQLQKKKIADPCNVEVSESTVLLDFKDQESQIISQPTVDQKASSVKDIDPPPLKQVLVIQKAIRRRLLISKVKQLRDSNLLFIISRRSSDNLKKLLSPNMSSFSKIYEVLELFKLPGSYRSFIYSLILMAEFRDSISESVPHPGYNTNLYKEEENDKEDKFARMISIIVYKASYILSKAFIKLIHRSDWDSLLSPYSIERLKFAHVWKQFHFYFDIFRPNHLRRTIKSSSIAIEIFDSKIASFVDGIEDESVLSTVKEDRDWLEGKRNKLIQKLNYLYDEAEVHEVVSPWTQAAPGIIGYDEIRQSISSAIENCSQRPSSLDLSATQQALAELNLNLVNKKALPSGLRYPNTHIIKVNNRTYYFPPFITINQWSKYIVEKHLNRPIDKLETYGIPKVLKTGFISKKSSSQFVAENHPLHIEDVFKFFNLETIFDKVSNFINGIEGREAEENISKLDDFLTNAFLNIFEYCMQFHDLLKSNSYEVITSLLTKVRLFRCMPSLRQTLARGRSVIRFFELHFMSLSSLANVAPPSLGFLPSRCTDFLDLLKLLQDDSQFTNEHMIDIVLFYQGTDIIIHDLWLRRCYSSYENDISGFASAMCLASSYYGPQVYHVNRSTNSPHLRYPKFYEFMYQNDSTFGTKIGSNFVALYKASNSIPSLEVNMGQSSNVNSSEYFQKIFASFLVSDNKYSIASSMSKKSCENELTKLFIQELKSLIIESRSVLISGIVLAIVGQVYSQVQVVGNACNRSTLNHYMKGVGEKLFKYVKLCLEKESCSLQMSEIFQLITSTILANLQDYIEADSSSIEFHEKFLVTYLAKVIGTASTGSSVVARTLREKLVKVLSERSEPTRLIRGNFIHLYNETLNLKKSYEAFFKGFYGLYFPILNWIYEDIGTPVI</sequence>
<dbReference type="OrthoDB" id="4019088at2759"/>
<dbReference type="EMBL" id="CAKXYY010000014">
    <property type="protein sequence ID" value="CAH2354068.1"/>
    <property type="molecule type" value="Genomic_DNA"/>
</dbReference>
<feature type="compositionally biased region" description="Basic and acidic residues" evidence="1">
    <location>
        <begin position="40"/>
        <end position="55"/>
    </location>
</feature>
<evidence type="ECO:0000313" key="2">
    <source>
        <dbReference type="EMBL" id="CAH2354068.1"/>
    </source>
</evidence>
<keyword evidence="3" id="KW-1185">Reference proteome</keyword>
<gene>
    <name evidence="2" type="ORF">CLIB1423_14S01310</name>
</gene>
<dbReference type="AlphaFoldDB" id="A0A9P0QSQ8"/>
<name>A0A9P0QSQ8_9ASCO</name>
<feature type="region of interest" description="Disordered" evidence="1">
    <location>
        <begin position="34"/>
        <end position="55"/>
    </location>
</feature>
<evidence type="ECO:0000256" key="1">
    <source>
        <dbReference type="SAM" id="MobiDB-lite"/>
    </source>
</evidence>
<organism evidence="2 3">
    <name type="scientific">[Candida] railenensis</name>
    <dbReference type="NCBI Taxonomy" id="45579"/>
    <lineage>
        <taxon>Eukaryota</taxon>
        <taxon>Fungi</taxon>
        <taxon>Dikarya</taxon>
        <taxon>Ascomycota</taxon>
        <taxon>Saccharomycotina</taxon>
        <taxon>Pichiomycetes</taxon>
        <taxon>Debaryomycetaceae</taxon>
        <taxon>Kurtzmaniella</taxon>
    </lineage>
</organism>
<accession>A0A9P0QSQ8</accession>